<organism evidence="1 2">
    <name type="scientific">Escherichia phage vB_EcoP_EcoN5</name>
    <dbReference type="NCBI Taxonomy" id="2686238"/>
    <lineage>
        <taxon>Viruses</taxon>
        <taxon>Duplodnaviria</taxon>
        <taxon>Heunggongvirae</taxon>
        <taxon>Uroviricota</taxon>
        <taxon>Caudoviricetes</taxon>
        <taxon>Mktvariviridae</taxon>
        <taxon>Gordonclarkvirinae</taxon>
        <taxon>Kuravirus</taxon>
        <taxon>Kuravirus EcoN5</taxon>
    </lineage>
</organism>
<dbReference type="InterPro" id="IPR045604">
    <property type="entry name" value="DUF6453"/>
</dbReference>
<dbReference type="GeneID" id="77949847"/>
<dbReference type="Proteomes" id="UP000516521">
    <property type="component" value="Segment"/>
</dbReference>
<evidence type="ECO:0000313" key="1">
    <source>
        <dbReference type="EMBL" id="QGZ13717.1"/>
    </source>
</evidence>
<reference evidence="1 2" key="1">
    <citation type="submission" date="2019-11" db="EMBL/GenBank/DDBJ databases">
        <authorList>
            <person name="Lozano-Solano D."/>
            <person name="Solano-Castaneda C."/>
            <person name="Acosta-Hoyos A."/>
        </authorList>
    </citation>
    <scope>NUCLEOTIDE SEQUENCE [LARGE SCALE GENOMIC DNA]</scope>
</reference>
<evidence type="ECO:0000313" key="2">
    <source>
        <dbReference type="Proteomes" id="UP000516521"/>
    </source>
</evidence>
<sequence length="339" mass="35940">MAYGIWCQPVGPGPAAPASLFIDSNLTFPQYLGAYSISPSWSARNASFNVGSFDGQGELLIVPTSRLIQDYYVGTDLMPSFSYVTGIGTSGQTVNINIEPAGASGNNNRNFPMSFQAYKLWPRGNRSYGITFSNSADFFSISDSGVVGQCVWAYRGAVGDGFTVPNAGPNALVFANWNQGGVCASYNASNGQMIITHNRSNQSGSNRGAVINDMRIAVFASGVGVPEHNGGLNIYSPGTTTCVFSTYRTPFAISRFFPSSGGGTGLGIPMMCMNVTNGAITAQGGGWMWVHERSHTMSGTSVGTGFGPLVANWTDQYPINVNINLGFNYPMLEGSLIYA</sequence>
<dbReference type="EMBL" id="MN715356">
    <property type="protein sequence ID" value="QGZ13717.1"/>
    <property type="molecule type" value="Genomic_DNA"/>
</dbReference>
<accession>A0A7L4XWF5</accession>
<name>A0A7L4XWF5_9CAUD</name>
<keyword evidence="2" id="KW-1185">Reference proteome</keyword>
<dbReference type="KEGG" id="vg:77949847"/>
<dbReference type="Pfam" id="PF20051">
    <property type="entry name" value="DUF6453"/>
    <property type="match status" value="1"/>
</dbReference>
<dbReference type="RefSeq" id="YP_010673548.1">
    <property type="nucleotide sequence ID" value="NC_070986.1"/>
</dbReference>
<protein>
    <submittedName>
        <fullName evidence="1">Uncharacterized protein</fullName>
    </submittedName>
</protein>
<proteinExistence type="predicted"/>